<evidence type="ECO:0008006" key="8">
    <source>
        <dbReference type="Google" id="ProtNLM"/>
    </source>
</evidence>
<evidence type="ECO:0000256" key="4">
    <source>
        <dbReference type="ARBA" id="ARBA00023172"/>
    </source>
</evidence>
<dbReference type="AlphaFoldDB" id="A0A4P6ZCW0"/>
<dbReference type="EMBL" id="CP037954">
    <property type="protein sequence ID" value="QBO57366.1"/>
    <property type="molecule type" value="Genomic_DNA"/>
</dbReference>
<proteinExistence type="inferred from homology"/>
<keyword evidence="7" id="KW-1185">Reference proteome</keyword>
<dbReference type="GO" id="GO:0006310">
    <property type="term" value="P:DNA recombination"/>
    <property type="evidence" value="ECO:0007669"/>
    <property type="project" value="UniProtKB-KW"/>
</dbReference>
<dbReference type="InterPro" id="IPR003798">
    <property type="entry name" value="DNA_recombination_RmuC"/>
</dbReference>
<comment type="function">
    <text evidence="1">Involved in DNA recombination.</text>
</comment>
<sequence length="492" mass="56611">MFGAVFGAVILYFIFKASHIPRQKFDDLNQSFIKTNSDLENYSKRNQEFQEEISQQKEASQSQQENINQLKNKMATLSAENFSINSQLQDQREFNFKQSSQIENLHQEKQNIFARNSELSAINDALKNSLENQKEEITNMQELAKNEFQNLANKILEEKTEKFTEQNQLQLKTILHPLQEKINDFEKKVENTHKESIDYHAALRQQIIGLQDLNKQMSKETVNLTKALKGDNKIQGNWGELVLERVLEKSGLEKGREYEVQKSHQTENGRLQPDVVINLPDGKKMVIDSKVSLNAYERLINEENDELKPSHLKEHVLSLKRHVDQLSNKNYQSLYHIESPDFVLLFVPIEPAFAIALNEDTHLYNKAFEKNIIIVTPSTLLATLKTIDSMWTNQKQQENAVEIARQAGALYDKFDGFVTDLLRIGKKMEETKTEYEGAMNKLVTGKGNLVNSVQKLKIMGAKAKKTLPENLISRANPENQISLSIDEEQNFN</sequence>
<keyword evidence="3 5" id="KW-0175">Coiled coil</keyword>
<evidence type="ECO:0000256" key="5">
    <source>
        <dbReference type="SAM" id="Coils"/>
    </source>
</evidence>
<reference evidence="6 7" key="1">
    <citation type="submission" date="2019-03" db="EMBL/GenBank/DDBJ databases">
        <authorList>
            <person name="Kim H."/>
            <person name="Yu S.-M."/>
        </authorList>
    </citation>
    <scope>NUCLEOTIDE SEQUENCE [LARGE SCALE GENOMIC DNA]</scope>
    <source>
        <strain evidence="6 7">NBC122</strain>
    </source>
</reference>
<dbReference type="Pfam" id="PF02646">
    <property type="entry name" value="RmuC"/>
    <property type="match status" value="1"/>
</dbReference>
<feature type="coiled-coil region" evidence="5">
    <location>
        <begin position="116"/>
        <end position="161"/>
    </location>
</feature>
<dbReference type="Proteomes" id="UP000294419">
    <property type="component" value="Chromosome"/>
</dbReference>
<evidence type="ECO:0000256" key="3">
    <source>
        <dbReference type="ARBA" id="ARBA00023054"/>
    </source>
</evidence>
<gene>
    <name evidence="6" type="ORF">NBC122_00517</name>
</gene>
<protein>
    <recommendedName>
        <fullName evidence="8">DNA recombination protein RmuC</fullName>
    </recommendedName>
</protein>
<evidence type="ECO:0000313" key="6">
    <source>
        <dbReference type="EMBL" id="QBO57366.1"/>
    </source>
</evidence>
<organism evidence="6 7">
    <name type="scientific">Chryseobacterium salivictor</name>
    <dbReference type="NCBI Taxonomy" id="2547600"/>
    <lineage>
        <taxon>Bacteria</taxon>
        <taxon>Pseudomonadati</taxon>
        <taxon>Bacteroidota</taxon>
        <taxon>Flavobacteriia</taxon>
        <taxon>Flavobacteriales</taxon>
        <taxon>Weeksellaceae</taxon>
        <taxon>Chryseobacterium group</taxon>
        <taxon>Chryseobacterium</taxon>
    </lineage>
</organism>
<evidence type="ECO:0000313" key="7">
    <source>
        <dbReference type="Proteomes" id="UP000294419"/>
    </source>
</evidence>
<comment type="similarity">
    <text evidence="2">Belongs to the RmuC family.</text>
</comment>
<accession>A0A4P6ZCW0</accession>
<dbReference type="PANTHER" id="PTHR30563:SF0">
    <property type="entry name" value="DNA RECOMBINATION PROTEIN RMUC"/>
    <property type="match status" value="1"/>
</dbReference>
<name>A0A4P6ZCW0_9FLAO</name>
<dbReference type="KEGG" id="csal:NBC122_00517"/>
<evidence type="ECO:0000256" key="2">
    <source>
        <dbReference type="ARBA" id="ARBA00009840"/>
    </source>
</evidence>
<keyword evidence="4" id="KW-0233">DNA recombination</keyword>
<evidence type="ECO:0000256" key="1">
    <source>
        <dbReference type="ARBA" id="ARBA00003416"/>
    </source>
</evidence>
<dbReference type="PANTHER" id="PTHR30563">
    <property type="entry name" value="DNA RECOMBINATION PROTEIN RMUC"/>
    <property type="match status" value="1"/>
</dbReference>
<feature type="coiled-coil region" evidence="5">
    <location>
        <begin position="32"/>
        <end position="80"/>
    </location>
</feature>